<evidence type="ECO:0000256" key="1">
    <source>
        <dbReference type="SAM" id="Coils"/>
    </source>
</evidence>
<name>A0AB33BKS5_ACIPI</name>
<reference evidence="3 4" key="1">
    <citation type="submission" date="2016-04" db="EMBL/GenBank/DDBJ databases">
        <title>Complete genome sequencing of OXA-72 bearing Acinetobacter pittii strain IEC338SC.</title>
        <authorList>
            <person name="Brasiliense D.M."/>
            <person name="Lima K.V."/>
            <person name="Souza C.O."/>
            <person name="Dutra L.G."/>
            <person name="Mamizuka E.M."/>
            <person name="Perez-Chaparro P.J."/>
            <person name="McCulloch J.A."/>
        </authorList>
    </citation>
    <scope>NUCLEOTIDE SEQUENCE [LARGE SCALE GENOMIC DNA]</scope>
    <source>
        <strain evidence="3 4">IEC338SC</strain>
    </source>
</reference>
<gene>
    <name evidence="3" type="primary">smc_1</name>
    <name evidence="3" type="ORF">IEC338SC_1158</name>
</gene>
<feature type="coiled-coil region" evidence="1">
    <location>
        <begin position="181"/>
        <end position="285"/>
    </location>
</feature>
<feature type="transmembrane region" description="Helical" evidence="2">
    <location>
        <begin position="344"/>
        <end position="370"/>
    </location>
</feature>
<proteinExistence type="predicted"/>
<feature type="transmembrane region" description="Helical" evidence="2">
    <location>
        <begin position="305"/>
        <end position="324"/>
    </location>
</feature>
<organism evidence="3 4">
    <name type="scientific">Acinetobacter pittii</name>
    <name type="common">Acinetobacter genomosp. 3</name>
    <dbReference type="NCBI Taxonomy" id="48296"/>
    <lineage>
        <taxon>Bacteria</taxon>
        <taxon>Pseudomonadati</taxon>
        <taxon>Pseudomonadota</taxon>
        <taxon>Gammaproteobacteria</taxon>
        <taxon>Moraxellales</taxon>
        <taxon>Moraxellaceae</taxon>
        <taxon>Acinetobacter</taxon>
        <taxon>Acinetobacter calcoaceticus/baumannii complex</taxon>
    </lineage>
</organism>
<keyword evidence="2" id="KW-0472">Membrane</keyword>
<keyword evidence="2" id="KW-1133">Transmembrane helix</keyword>
<dbReference type="Gene3D" id="1.10.287.1490">
    <property type="match status" value="1"/>
</dbReference>
<sequence>MNKELSIDLNELNEDINQIQKEEINPNLFINLYKNTFLSPTETLENSKFAQFIENPRLTYSLNKTSSIVTFTDNFFVSAILFTPEEDGVFELTYINLFGVKKTLKQDKKDKDGRIIFWTNDCVKQISLKFNNEKFFAKKRSNLERFQLYGLTFNDAITQLNNFYQIKEDRNQYEEIISTKKVELVNKVEEITEKLNEYQEYLETQEEHESELNTNIDELKEQKKNLQNNINQQNSEIESLGSQITAKDNQLSKLNEDFLELQKRSKYLTEGNERLEERRKELEKSVNLFPDNLEGFVARATKTKWTYGFLAFIPLLILGFIVNLSWETLKDFTAISTVDTFEKAWIILIQRLPFTLLIITLASMCLAFLYKMVRHLTEIQQQELNLSKISMLARDVSDSEHNSLEEEVIQKLRIDRKMKLIREFLNSEFNRYQTFIDKEEQIKDTKFIKINLPFKVPFTSRTNE</sequence>
<evidence type="ECO:0000313" key="3">
    <source>
        <dbReference type="EMBL" id="AMX18307.1"/>
    </source>
</evidence>
<accession>A0AB33BKS5</accession>
<evidence type="ECO:0000313" key="4">
    <source>
        <dbReference type="Proteomes" id="UP000076152"/>
    </source>
</evidence>
<dbReference type="EMBL" id="CP015145">
    <property type="protein sequence ID" value="AMX18307.1"/>
    <property type="molecule type" value="Genomic_DNA"/>
</dbReference>
<keyword evidence="2" id="KW-0812">Transmembrane</keyword>
<dbReference type="Proteomes" id="UP000076152">
    <property type="component" value="Chromosome"/>
</dbReference>
<evidence type="ECO:0000256" key="2">
    <source>
        <dbReference type="SAM" id="Phobius"/>
    </source>
</evidence>
<dbReference type="AlphaFoldDB" id="A0AB33BKS5"/>
<keyword evidence="1" id="KW-0175">Coiled coil</keyword>
<protein>
    <submittedName>
        <fullName evidence="3">Chromosome partition protein Smc</fullName>
    </submittedName>
</protein>
<dbReference type="RefSeq" id="WP_063098178.1">
    <property type="nucleotide sequence ID" value="NZ_CP015145.1"/>
</dbReference>